<evidence type="ECO:0000313" key="3">
    <source>
        <dbReference type="EMBL" id="KAK3876455.1"/>
    </source>
</evidence>
<dbReference type="Proteomes" id="UP001286313">
    <property type="component" value="Unassembled WGS sequence"/>
</dbReference>
<evidence type="ECO:0000256" key="2">
    <source>
        <dbReference type="SAM" id="SignalP"/>
    </source>
</evidence>
<reference evidence="3" key="1">
    <citation type="submission" date="2023-10" db="EMBL/GenBank/DDBJ databases">
        <title>Genome assemblies of two species of porcelain crab, Petrolisthes cinctipes and Petrolisthes manimaculis (Anomura: Porcellanidae).</title>
        <authorList>
            <person name="Angst P."/>
        </authorList>
    </citation>
    <scope>NUCLEOTIDE SEQUENCE</scope>
    <source>
        <strain evidence="3">PB745_01</strain>
        <tissue evidence="3">Gill</tissue>
    </source>
</reference>
<accession>A0AAE1FN16</accession>
<keyword evidence="4" id="KW-1185">Reference proteome</keyword>
<comment type="caution">
    <text evidence="3">The sequence shown here is derived from an EMBL/GenBank/DDBJ whole genome shotgun (WGS) entry which is preliminary data.</text>
</comment>
<keyword evidence="2" id="KW-0732">Signal</keyword>
<feature type="compositionally biased region" description="Low complexity" evidence="1">
    <location>
        <begin position="119"/>
        <end position="137"/>
    </location>
</feature>
<feature type="region of interest" description="Disordered" evidence="1">
    <location>
        <begin position="74"/>
        <end position="144"/>
    </location>
</feature>
<evidence type="ECO:0000313" key="4">
    <source>
        <dbReference type="Proteomes" id="UP001286313"/>
    </source>
</evidence>
<sequence>MLLLLLLLTLHYRVCLGEGRHQTADPNAKFTITTEPQDNVQRAKSILGLISDDVSQDTTRKILKTIKNEHEMRLPDVPNSIINKPTQSITREKGATSQDDGDGDGDVRYIHDKLKKIYQTTEESQQSTTSTTTGQETLISVSVS</sequence>
<dbReference type="EMBL" id="JAWQEG010001820">
    <property type="protein sequence ID" value="KAK3876455.1"/>
    <property type="molecule type" value="Genomic_DNA"/>
</dbReference>
<evidence type="ECO:0000256" key="1">
    <source>
        <dbReference type="SAM" id="MobiDB-lite"/>
    </source>
</evidence>
<feature type="compositionally biased region" description="Polar residues" evidence="1">
    <location>
        <begin position="80"/>
        <end position="89"/>
    </location>
</feature>
<protein>
    <submittedName>
        <fullName evidence="3">Uncharacterized protein</fullName>
    </submittedName>
</protein>
<feature type="chain" id="PRO_5042062948" evidence="2">
    <location>
        <begin position="18"/>
        <end position="144"/>
    </location>
</feature>
<dbReference type="AlphaFoldDB" id="A0AAE1FN16"/>
<organism evidence="3 4">
    <name type="scientific">Petrolisthes cinctipes</name>
    <name type="common">Flat porcelain crab</name>
    <dbReference type="NCBI Taxonomy" id="88211"/>
    <lineage>
        <taxon>Eukaryota</taxon>
        <taxon>Metazoa</taxon>
        <taxon>Ecdysozoa</taxon>
        <taxon>Arthropoda</taxon>
        <taxon>Crustacea</taxon>
        <taxon>Multicrustacea</taxon>
        <taxon>Malacostraca</taxon>
        <taxon>Eumalacostraca</taxon>
        <taxon>Eucarida</taxon>
        <taxon>Decapoda</taxon>
        <taxon>Pleocyemata</taxon>
        <taxon>Anomura</taxon>
        <taxon>Galatheoidea</taxon>
        <taxon>Porcellanidae</taxon>
        <taxon>Petrolisthes</taxon>
    </lineage>
</organism>
<gene>
    <name evidence="3" type="ORF">Pcinc_018760</name>
</gene>
<proteinExistence type="predicted"/>
<feature type="signal peptide" evidence="2">
    <location>
        <begin position="1"/>
        <end position="17"/>
    </location>
</feature>
<name>A0AAE1FN16_PETCI</name>